<comment type="caution">
    <text evidence="1">The sequence shown here is derived from an EMBL/GenBank/DDBJ whole genome shotgun (WGS) entry which is preliminary data.</text>
</comment>
<evidence type="ECO:0000313" key="1">
    <source>
        <dbReference type="EMBL" id="MBB6633878.1"/>
    </source>
</evidence>
<sequence>MFPKTLDYYQIQLTRMLETERYADAKSLLNFLLQCGGEAERHHTEWEALLGWLEAAFPEAEGGDFTGEALMEDEEDAEDALRQRLADRSGQDADYIPRLLTNLSETDDPEQQLLILGQLNYLEHPELEGAVRKWLLDAERHAVVQFRALQMLRRQGASGPIYMLREGELLSVEAEATPLQFDDFPPAVLNVLDRVRQAAEVSDPTLSYFAEEMWKECVQVAYGTPVFRLMMEDEDSSSDTWAAALHQFLTEKLHGIQSDEWVREQYGITGDLRFRYEQALRWLRMYAGELNADS</sequence>
<organism evidence="1 2">
    <name type="scientific">Cohnella thailandensis</name>
    <dbReference type="NCBI Taxonomy" id="557557"/>
    <lineage>
        <taxon>Bacteria</taxon>
        <taxon>Bacillati</taxon>
        <taxon>Bacillota</taxon>
        <taxon>Bacilli</taxon>
        <taxon>Bacillales</taxon>
        <taxon>Paenibacillaceae</taxon>
        <taxon>Cohnella</taxon>
    </lineage>
</organism>
<protein>
    <submittedName>
        <fullName evidence="1">Uncharacterized protein</fullName>
    </submittedName>
</protein>
<dbReference type="EMBL" id="JACJVQ010000005">
    <property type="protein sequence ID" value="MBB6633878.1"/>
    <property type="molecule type" value="Genomic_DNA"/>
</dbReference>
<accession>A0A841SUJ1</accession>
<proteinExistence type="predicted"/>
<reference evidence="1 2" key="1">
    <citation type="submission" date="2020-08" db="EMBL/GenBank/DDBJ databases">
        <title>Cohnella phylogeny.</title>
        <authorList>
            <person name="Dunlap C."/>
        </authorList>
    </citation>
    <scope>NUCLEOTIDE SEQUENCE [LARGE SCALE GENOMIC DNA]</scope>
    <source>
        <strain evidence="1 2">DSM 25241</strain>
    </source>
</reference>
<gene>
    <name evidence="1" type="ORF">H7B67_07140</name>
</gene>
<dbReference type="Proteomes" id="UP000535838">
    <property type="component" value="Unassembled WGS sequence"/>
</dbReference>
<evidence type="ECO:0000313" key="2">
    <source>
        <dbReference type="Proteomes" id="UP000535838"/>
    </source>
</evidence>
<keyword evidence="2" id="KW-1185">Reference proteome</keyword>
<name>A0A841SUJ1_9BACL</name>
<dbReference type="AlphaFoldDB" id="A0A841SUJ1"/>